<evidence type="ECO:0000256" key="1">
    <source>
        <dbReference type="ARBA" id="ARBA00023015"/>
    </source>
</evidence>
<proteinExistence type="predicted"/>
<keyword evidence="1" id="KW-0805">Transcription regulation</keyword>
<evidence type="ECO:0000256" key="4">
    <source>
        <dbReference type="ARBA" id="ARBA00023163"/>
    </source>
</evidence>
<dbReference type="GO" id="GO:0006352">
    <property type="term" value="P:DNA-templated transcription initiation"/>
    <property type="evidence" value="ECO:0007669"/>
    <property type="project" value="InterPro"/>
</dbReference>
<organism evidence="6">
    <name type="scientific">hydrothermal vent metagenome</name>
    <dbReference type="NCBI Taxonomy" id="652676"/>
    <lineage>
        <taxon>unclassified sequences</taxon>
        <taxon>metagenomes</taxon>
        <taxon>ecological metagenomes</taxon>
    </lineage>
</organism>
<evidence type="ECO:0000259" key="5">
    <source>
        <dbReference type="PROSITE" id="PS00715"/>
    </source>
</evidence>
<dbReference type="Gene3D" id="1.10.601.10">
    <property type="entry name" value="RNA Polymerase Primary Sigma Factor"/>
    <property type="match status" value="1"/>
</dbReference>
<dbReference type="InterPro" id="IPR014284">
    <property type="entry name" value="RNA_pol_sigma-70_dom"/>
</dbReference>
<name>A0A3B0SM67_9ZZZZ</name>
<evidence type="ECO:0000256" key="2">
    <source>
        <dbReference type="ARBA" id="ARBA00023082"/>
    </source>
</evidence>
<dbReference type="GO" id="GO:0003677">
    <property type="term" value="F:DNA binding"/>
    <property type="evidence" value="ECO:0007669"/>
    <property type="project" value="UniProtKB-KW"/>
</dbReference>
<dbReference type="InterPro" id="IPR050239">
    <property type="entry name" value="Sigma-70_RNA_pol_init_factors"/>
</dbReference>
<accession>A0A3B0SM67</accession>
<keyword evidence="2" id="KW-0731">Sigma factor</keyword>
<dbReference type="Gene3D" id="1.10.10.10">
    <property type="entry name" value="Winged helix-like DNA-binding domain superfamily/Winged helix DNA-binding domain"/>
    <property type="match status" value="2"/>
</dbReference>
<dbReference type="SUPFAM" id="SSF88946">
    <property type="entry name" value="Sigma2 domain of RNA polymerase sigma factors"/>
    <property type="match status" value="1"/>
</dbReference>
<dbReference type="NCBIfam" id="TIGR02937">
    <property type="entry name" value="sigma70-ECF"/>
    <property type="match status" value="1"/>
</dbReference>
<protein>
    <submittedName>
        <fullName evidence="6">RNA polymerase sigma factor RpoD</fullName>
    </submittedName>
</protein>
<dbReference type="InterPro" id="IPR000943">
    <property type="entry name" value="RNA_pol_sigma70"/>
</dbReference>
<dbReference type="InterPro" id="IPR007627">
    <property type="entry name" value="RNA_pol_sigma70_r2"/>
</dbReference>
<dbReference type="PANTHER" id="PTHR30603:SF60">
    <property type="entry name" value="RNA POLYMERASE SIGMA FACTOR RPOD"/>
    <property type="match status" value="1"/>
</dbReference>
<dbReference type="PROSITE" id="PS00715">
    <property type="entry name" value="SIGMA70_1"/>
    <property type="match status" value="1"/>
</dbReference>
<dbReference type="GO" id="GO:0016987">
    <property type="term" value="F:sigma factor activity"/>
    <property type="evidence" value="ECO:0007669"/>
    <property type="project" value="UniProtKB-KW"/>
</dbReference>
<dbReference type="SUPFAM" id="SSF88659">
    <property type="entry name" value="Sigma3 and sigma4 domains of RNA polymerase sigma factors"/>
    <property type="match status" value="2"/>
</dbReference>
<dbReference type="InterPro" id="IPR007630">
    <property type="entry name" value="RNA_pol_sigma70_r4"/>
</dbReference>
<dbReference type="InterPro" id="IPR013325">
    <property type="entry name" value="RNA_pol_sigma_r2"/>
</dbReference>
<dbReference type="Pfam" id="PF04539">
    <property type="entry name" value="Sigma70_r3"/>
    <property type="match status" value="1"/>
</dbReference>
<reference evidence="6" key="1">
    <citation type="submission" date="2018-06" db="EMBL/GenBank/DDBJ databases">
        <authorList>
            <person name="Zhirakovskaya E."/>
        </authorList>
    </citation>
    <scope>NUCLEOTIDE SEQUENCE</scope>
</reference>
<dbReference type="AlphaFoldDB" id="A0A3B0SM67"/>
<dbReference type="Pfam" id="PF04545">
    <property type="entry name" value="Sigma70_r4"/>
    <property type="match status" value="1"/>
</dbReference>
<keyword evidence="3" id="KW-0238">DNA-binding</keyword>
<evidence type="ECO:0000256" key="3">
    <source>
        <dbReference type="ARBA" id="ARBA00023125"/>
    </source>
</evidence>
<feature type="domain" description="RNA polymerase sigma-70" evidence="5">
    <location>
        <begin position="74"/>
        <end position="87"/>
    </location>
</feature>
<dbReference type="EMBL" id="UOEI01000494">
    <property type="protein sequence ID" value="VAW06895.1"/>
    <property type="molecule type" value="Genomic_DNA"/>
</dbReference>
<sequence length="280" mass="31441">TADDEVVLAQAIESGREAEEKLAAGGVRGAAKVRLQRTIRQGKEAKDRFAQANLRLVVSQAKRYRSQYGIEFVDLIQEGNLGLIRAVEKFDWRKGFKFSTYATWWIRQAMQRAVAEKSRTVRLPNSLHDTLLTLNGTRNRLLSELGREPSSEELSEESGLKLEQVLEAQLVADSVSLEAPVGDDGAVLGDFVAHDEEDDPVRESERTSTIDALREAIDRLPEREAYILAKRVGFDDGLPRTHEEIGKHLDLGPTRVRSLEKQALSRLRHPAFGLRQEADF</sequence>
<keyword evidence="4" id="KW-0804">Transcription</keyword>
<gene>
    <name evidence="6" type="ORF">MNBD_ACTINO01-1542</name>
</gene>
<feature type="non-terminal residue" evidence="6">
    <location>
        <position position="1"/>
    </location>
</feature>
<dbReference type="InterPro" id="IPR007624">
    <property type="entry name" value="RNA_pol_sigma70_r3"/>
</dbReference>
<dbReference type="InterPro" id="IPR013324">
    <property type="entry name" value="RNA_pol_sigma_r3/r4-like"/>
</dbReference>
<evidence type="ECO:0000313" key="6">
    <source>
        <dbReference type="EMBL" id="VAW06895.1"/>
    </source>
</evidence>
<dbReference type="Pfam" id="PF04542">
    <property type="entry name" value="Sigma70_r2"/>
    <property type="match status" value="1"/>
</dbReference>
<dbReference type="PANTHER" id="PTHR30603">
    <property type="entry name" value="RNA POLYMERASE SIGMA FACTOR RPO"/>
    <property type="match status" value="1"/>
</dbReference>
<dbReference type="PRINTS" id="PR00046">
    <property type="entry name" value="SIGMA70FCT"/>
</dbReference>
<dbReference type="InterPro" id="IPR036388">
    <property type="entry name" value="WH-like_DNA-bd_sf"/>
</dbReference>